<keyword evidence="3" id="KW-0408">Iron</keyword>
<dbReference type="InterPro" id="IPR029063">
    <property type="entry name" value="SAM-dependent_MTases_sf"/>
</dbReference>
<evidence type="ECO:0000256" key="1">
    <source>
        <dbReference type="ARBA" id="ARBA00022723"/>
    </source>
</evidence>
<keyword evidence="6" id="KW-1185">Reference proteome</keyword>
<dbReference type="Pfam" id="PF09243">
    <property type="entry name" value="Rsm22"/>
    <property type="match status" value="1"/>
</dbReference>
<dbReference type="Proteomes" id="UP001595647">
    <property type="component" value="Unassembled WGS sequence"/>
</dbReference>
<comment type="caution">
    <text evidence="5">The sequence shown here is derived from an EMBL/GenBank/DDBJ whole genome shotgun (WGS) entry which is preliminary data.</text>
</comment>
<dbReference type="Gene3D" id="3.40.50.150">
    <property type="entry name" value="Vaccinia Virus protein VP39"/>
    <property type="match status" value="1"/>
</dbReference>
<sequence length="336" mass="36269">MELPAVLRRAVDEALEGEPLDRLTRASQTLSDRYRREVRDGRFHIDGTLAAKAYLATRLPATFAAVRAALDMVAEASPSFVPKTLLDVGAGPGTALWAAADCWPELRQATIVEASASIRAVGETLARSSTVDSTWLAGDVTAALPVQAPADLVTLAYVLDEIAETAVAAVTEKLWMLTGQTLVIVEPGTPAGWRRIQIARDTLIRTGGHLVAPCPHATPCAITGSDWCHFSRRVARSRLHRLAKQADVPWEDEKYIFIAASRMPAEPPPARILAPPRVASGLVRLKLCRSDGAIGELTVSRRDGDLFREARRADWGDGFHLPPVEIGPEGDLLDGV</sequence>
<organism evidence="5 6">
    <name type="scientific">Ciceribacter thiooxidans</name>
    <dbReference type="NCBI Taxonomy" id="1969821"/>
    <lineage>
        <taxon>Bacteria</taxon>
        <taxon>Pseudomonadati</taxon>
        <taxon>Pseudomonadota</taxon>
        <taxon>Alphaproteobacteria</taxon>
        <taxon>Hyphomicrobiales</taxon>
        <taxon>Rhizobiaceae</taxon>
        <taxon>Ciceribacter</taxon>
    </lineage>
</organism>
<dbReference type="SUPFAM" id="SSF53335">
    <property type="entry name" value="S-adenosyl-L-methionine-dependent methyltransferases"/>
    <property type="match status" value="1"/>
</dbReference>
<protein>
    <submittedName>
        <fullName evidence="5">Small ribosomal subunit Rsm22 family protein</fullName>
    </submittedName>
</protein>
<keyword evidence="1" id="KW-0479">Metal-binding</keyword>
<evidence type="ECO:0000256" key="2">
    <source>
        <dbReference type="ARBA" id="ARBA00022946"/>
    </source>
</evidence>
<evidence type="ECO:0000256" key="3">
    <source>
        <dbReference type="ARBA" id="ARBA00023004"/>
    </source>
</evidence>
<dbReference type="PANTHER" id="PTHR13184:SF5">
    <property type="entry name" value="METHYLTRANSFERASE-LIKE PROTEIN 17, MITOCHONDRIAL"/>
    <property type="match status" value="1"/>
</dbReference>
<dbReference type="EMBL" id="JBHRTG010000019">
    <property type="protein sequence ID" value="MFC3165229.1"/>
    <property type="molecule type" value="Genomic_DNA"/>
</dbReference>
<keyword evidence="2" id="KW-0809">Transit peptide</keyword>
<accession>A0ABV7I7J1</accession>
<evidence type="ECO:0000313" key="5">
    <source>
        <dbReference type="EMBL" id="MFC3165229.1"/>
    </source>
</evidence>
<name>A0ABV7I7J1_9HYPH</name>
<dbReference type="PANTHER" id="PTHR13184">
    <property type="entry name" value="37S RIBOSOMAL PROTEIN S22"/>
    <property type="match status" value="1"/>
</dbReference>
<reference evidence="6" key="1">
    <citation type="journal article" date="2019" name="Int. J. Syst. Evol. Microbiol.">
        <title>The Global Catalogue of Microorganisms (GCM) 10K type strain sequencing project: providing services to taxonomists for standard genome sequencing and annotation.</title>
        <authorList>
            <consortium name="The Broad Institute Genomics Platform"/>
            <consortium name="The Broad Institute Genome Sequencing Center for Infectious Disease"/>
            <person name="Wu L."/>
            <person name="Ma J."/>
        </authorList>
    </citation>
    <scope>NUCLEOTIDE SEQUENCE [LARGE SCALE GENOMIC DNA]</scope>
    <source>
        <strain evidence="6">KCTC 52231</strain>
    </source>
</reference>
<evidence type="ECO:0000313" key="6">
    <source>
        <dbReference type="Proteomes" id="UP001595647"/>
    </source>
</evidence>
<proteinExistence type="predicted"/>
<dbReference type="InterPro" id="IPR015324">
    <property type="entry name" value="Ribosomal_Rsm22-like"/>
</dbReference>
<evidence type="ECO:0000256" key="4">
    <source>
        <dbReference type="ARBA" id="ARBA00023014"/>
    </source>
</evidence>
<dbReference type="RefSeq" id="WP_182304551.1">
    <property type="nucleotide sequence ID" value="NZ_CP059896.1"/>
</dbReference>
<keyword evidence="4" id="KW-0411">Iron-sulfur</keyword>
<gene>
    <name evidence="5" type="ORF">ACFOHV_18245</name>
</gene>
<dbReference type="InterPro" id="IPR052571">
    <property type="entry name" value="Mt_RNA_Methyltransferase"/>
</dbReference>